<evidence type="ECO:0000313" key="5">
    <source>
        <dbReference type="Proteomes" id="UP000600139"/>
    </source>
</evidence>
<dbReference type="AlphaFoldDB" id="A0A934R7M7"/>
<dbReference type="Gene3D" id="3.40.50.11290">
    <property type="match status" value="1"/>
</dbReference>
<feature type="region of interest" description="Disordered" evidence="1">
    <location>
        <begin position="1"/>
        <end position="38"/>
    </location>
</feature>
<evidence type="ECO:0000256" key="1">
    <source>
        <dbReference type="SAM" id="MobiDB-lite"/>
    </source>
</evidence>
<comment type="caution">
    <text evidence="4">The sequence shown here is derived from an EMBL/GenBank/DDBJ whole genome shotgun (WGS) entry which is preliminary data.</text>
</comment>
<dbReference type="SUPFAM" id="SSF56059">
    <property type="entry name" value="Glutathione synthetase ATP-binding domain-like"/>
    <property type="match status" value="1"/>
</dbReference>
<feature type="domain" description="DUF403" evidence="2">
    <location>
        <begin position="518"/>
        <end position="782"/>
    </location>
</feature>
<keyword evidence="5" id="KW-1185">Reference proteome</keyword>
<dbReference type="InterPro" id="IPR051680">
    <property type="entry name" value="ATP-dep_Glu-Cys_Ligase-2"/>
</dbReference>
<dbReference type="Pfam" id="PF14403">
    <property type="entry name" value="CP_ATPgrasp_2"/>
    <property type="match status" value="1"/>
</dbReference>
<feature type="compositionally biased region" description="Low complexity" evidence="1">
    <location>
        <begin position="1"/>
        <end position="10"/>
    </location>
</feature>
<sequence>MADSSRSPNQAAPPQPPAMATASAWDEMTDPRGQVRPHWQGLSGKIQRWSSEERASISASASRMIEDLGTTFNVYTDAGGAGQPYELDPIPLIVSPGEWGQVSVGLSQRMRLIDAVLADIYGPQQLLRDGLIPPDLVNSSPAFLQYARGAQPVGGRFVVTTGCDLIRMPGGQWTVLRDHTSAPGGLGQVLENRNVTSSLLSDLFESLRIARLGSFFDTERTTLQSLLNVRGEMPNVVFLTPGFRHPSYFEHAYKARLLGFPLVEPADLTVRERRLFLKTLSGLRRIDGVACRIEDHRLDPLEHWGLGGGGVPGIIEAWRTGNVALANAPGAGFASTPALMPFLPGICRKWFGEEMKLPFVETWWLSQPLVRRRVLENLHRYVLLSAYGRDSQLPMRCSGMSPAARKQWVAAIEERPYDFVAQLDVTPSEAPSLETRSVRQRPIVWRAFAVNAAGRPSVMPGGLARVGKTGQAPQLWPGHAGFTKDVWISDEAGDFKAKTEVGSPRPVKDRHPSALEVPSRIAEQLFWVGRYAERIELATRLLRVTLRNLSGELGPRQQEQLGASLTLLRDSNLAPKELAVHPTQTLKTLTGLVHDQTARNGIPNLTRSLLLNAAAARDRLSDDTWRFFNRLEGVVHMPAATPGASDLLRTLDTLVLHLAAFAGMQAENMTRGQGWRFLEIGRRVERALSGLTLLRSAAGRGDGESPLLDPLLETCDSVMTYRRRHFSRPKLDSVVDLIFFDPTNPRSVAYQIGIISHEITRFSGDPDFGLLPQIREQLEILDRRCGDPTPPGEEEFKEISKSLEVFADMLTQHFFSHSVRSVY</sequence>
<dbReference type="InterPro" id="IPR007296">
    <property type="entry name" value="DUF403"/>
</dbReference>
<reference evidence="4" key="1">
    <citation type="submission" date="2021-01" db="EMBL/GenBank/DDBJ databases">
        <title>Modified the classification status of verrucomicrobia.</title>
        <authorList>
            <person name="Feng X."/>
        </authorList>
    </citation>
    <scope>NUCLEOTIDE SEQUENCE</scope>
    <source>
        <strain evidence="4">JCM 18052</strain>
    </source>
</reference>
<organism evidence="4 5">
    <name type="scientific">Luteolibacter yonseiensis</name>
    <dbReference type="NCBI Taxonomy" id="1144680"/>
    <lineage>
        <taxon>Bacteria</taxon>
        <taxon>Pseudomonadati</taxon>
        <taxon>Verrucomicrobiota</taxon>
        <taxon>Verrucomicrobiia</taxon>
        <taxon>Verrucomicrobiales</taxon>
        <taxon>Verrucomicrobiaceae</taxon>
        <taxon>Luteolibacter</taxon>
    </lineage>
</organism>
<evidence type="ECO:0000259" key="3">
    <source>
        <dbReference type="Pfam" id="PF14403"/>
    </source>
</evidence>
<dbReference type="PANTHER" id="PTHR34595">
    <property type="entry name" value="BLR5612 PROTEIN"/>
    <property type="match status" value="1"/>
</dbReference>
<gene>
    <name evidence="4" type="ORF">JIN84_17595</name>
</gene>
<accession>A0A934R7M7</accession>
<dbReference type="Gene3D" id="3.30.1490.270">
    <property type="match status" value="1"/>
</dbReference>
<dbReference type="Pfam" id="PF04168">
    <property type="entry name" value="Alpha-E"/>
    <property type="match status" value="1"/>
</dbReference>
<name>A0A934R7M7_9BACT</name>
<dbReference type="EMBL" id="JAENIK010000012">
    <property type="protein sequence ID" value="MBK1817438.1"/>
    <property type="molecule type" value="Genomic_DNA"/>
</dbReference>
<dbReference type="Proteomes" id="UP000600139">
    <property type="component" value="Unassembled WGS sequence"/>
</dbReference>
<evidence type="ECO:0000259" key="2">
    <source>
        <dbReference type="Pfam" id="PF04168"/>
    </source>
</evidence>
<protein>
    <submittedName>
        <fullName evidence="4">Circularly permuted type 2 ATP-grasp protein</fullName>
    </submittedName>
</protein>
<dbReference type="PANTHER" id="PTHR34595:SF2">
    <property type="entry name" value="BLR2978 PROTEIN"/>
    <property type="match status" value="1"/>
</dbReference>
<proteinExistence type="predicted"/>
<dbReference type="InterPro" id="IPR025841">
    <property type="entry name" value="CP_ATPgrasp_2"/>
</dbReference>
<evidence type="ECO:0000313" key="4">
    <source>
        <dbReference type="EMBL" id="MBK1817438.1"/>
    </source>
</evidence>
<feature type="domain" description="Circularly permuted ATP-grasp type 2" evidence="3">
    <location>
        <begin position="91"/>
        <end position="466"/>
    </location>
</feature>
<dbReference type="RefSeq" id="WP_200352380.1">
    <property type="nucleotide sequence ID" value="NZ_BAABHZ010000001.1"/>
</dbReference>